<proteinExistence type="predicted"/>
<sequence>MEPTSRHHRLGWVINHLFYWMSFCPELMDTSRDLFSKYSSYIGLDKLTKSSYDGIEVIFSDESPLLKRFVLGSKQLRSKPIADKLMYDSWKSRMELYMENRENGYLILGSIRNGPLVWPMIEDIREIRRKRVHELSAPEKLQYKADITTAYGVLTVKWIKTYEEIKICWIRNYSWKLLRKGMEETKNQRRLQKLISQLELQGEVIQQEDMDLKLLRSLPSVWKTHALIWRNKTELETISSSLDMNGQRIGFDKTKVDCFNNHKNGHFARECRAPRNQDNRCREYGRTIVPVKNPTKNALIAQYGIGGYDWSYQAEKETPINYEFMALTSSESSSSSDSEVDSCSKTCMKAYIDLKNEYDSLTSDYKKELHAPKRNLRLIDEHFESESVDVSTVSLSADKIVKTIDITYKGVLSTEEPKYVMKNNFGPPIIEDWHSDDDSKDKLSPTVEFKIVKPSVENIESIKTPGETLKTVESHKPRKHHPRGNKRKWNNLMSYRLGSNFKMINKACYMCCSFEHL</sequence>
<dbReference type="GO" id="GO:0003676">
    <property type="term" value="F:nucleic acid binding"/>
    <property type="evidence" value="ECO:0007669"/>
    <property type="project" value="InterPro"/>
</dbReference>
<dbReference type="SUPFAM" id="SSF57756">
    <property type="entry name" value="Retrovirus zinc finger-like domains"/>
    <property type="match status" value="1"/>
</dbReference>
<dbReference type="InterPro" id="IPR036875">
    <property type="entry name" value="Znf_CCHC_sf"/>
</dbReference>
<dbReference type="EMBL" id="BKCJ010129038">
    <property type="protein sequence ID" value="GEX77176.1"/>
    <property type="molecule type" value="Genomic_DNA"/>
</dbReference>
<gene>
    <name evidence="1" type="ORF">Tci_349151</name>
</gene>
<protein>
    <submittedName>
        <fullName evidence="1">Putative zinc finger, CCHC-type</fullName>
    </submittedName>
</protein>
<evidence type="ECO:0000313" key="1">
    <source>
        <dbReference type="EMBL" id="GEX77176.1"/>
    </source>
</evidence>
<organism evidence="1">
    <name type="scientific">Tanacetum cinerariifolium</name>
    <name type="common">Dalmatian daisy</name>
    <name type="synonym">Chrysanthemum cinerariifolium</name>
    <dbReference type="NCBI Taxonomy" id="118510"/>
    <lineage>
        <taxon>Eukaryota</taxon>
        <taxon>Viridiplantae</taxon>
        <taxon>Streptophyta</taxon>
        <taxon>Embryophyta</taxon>
        <taxon>Tracheophyta</taxon>
        <taxon>Spermatophyta</taxon>
        <taxon>Magnoliopsida</taxon>
        <taxon>eudicotyledons</taxon>
        <taxon>Gunneridae</taxon>
        <taxon>Pentapetalae</taxon>
        <taxon>asterids</taxon>
        <taxon>campanulids</taxon>
        <taxon>Asterales</taxon>
        <taxon>Asteraceae</taxon>
        <taxon>Asteroideae</taxon>
        <taxon>Anthemideae</taxon>
        <taxon>Anthemidinae</taxon>
        <taxon>Tanacetum</taxon>
    </lineage>
</organism>
<dbReference type="GO" id="GO:0008270">
    <property type="term" value="F:zinc ion binding"/>
    <property type="evidence" value="ECO:0007669"/>
    <property type="project" value="InterPro"/>
</dbReference>
<comment type="caution">
    <text evidence="1">The sequence shown here is derived from an EMBL/GenBank/DDBJ whole genome shotgun (WGS) entry which is preliminary data.</text>
</comment>
<name>A0A699HAL0_TANCI</name>
<reference evidence="1" key="1">
    <citation type="journal article" date="2019" name="Sci. Rep.">
        <title>Draft genome of Tanacetum cinerariifolium, the natural source of mosquito coil.</title>
        <authorList>
            <person name="Yamashiro T."/>
            <person name="Shiraishi A."/>
            <person name="Satake H."/>
            <person name="Nakayama K."/>
        </authorList>
    </citation>
    <scope>NUCLEOTIDE SEQUENCE</scope>
</reference>
<dbReference type="AlphaFoldDB" id="A0A699HAL0"/>
<accession>A0A699HAL0</accession>
<dbReference type="Pfam" id="PF14223">
    <property type="entry name" value="Retrotran_gag_2"/>
    <property type="match status" value="1"/>
</dbReference>